<evidence type="ECO:0000313" key="1">
    <source>
        <dbReference type="EMBL" id="PHT77951.1"/>
    </source>
</evidence>
<evidence type="ECO:0008006" key="3">
    <source>
        <dbReference type="Google" id="ProtNLM"/>
    </source>
</evidence>
<dbReference type="OMA" id="HEQNGAT"/>
<reference evidence="1 2" key="1">
    <citation type="journal article" date="2014" name="Nat. Genet.">
        <title>Genome sequence of the hot pepper provides insights into the evolution of pungency in Capsicum species.</title>
        <authorList>
            <person name="Kim S."/>
            <person name="Park M."/>
            <person name="Yeom S.I."/>
            <person name="Kim Y.M."/>
            <person name="Lee J.M."/>
            <person name="Lee H.A."/>
            <person name="Seo E."/>
            <person name="Choi J."/>
            <person name="Cheong K."/>
            <person name="Kim K.T."/>
            <person name="Jung K."/>
            <person name="Lee G.W."/>
            <person name="Oh S.K."/>
            <person name="Bae C."/>
            <person name="Kim S.B."/>
            <person name="Lee H.Y."/>
            <person name="Kim S.Y."/>
            <person name="Kim M.S."/>
            <person name="Kang B.C."/>
            <person name="Jo Y.D."/>
            <person name="Yang H.B."/>
            <person name="Jeong H.J."/>
            <person name="Kang W.H."/>
            <person name="Kwon J.K."/>
            <person name="Shin C."/>
            <person name="Lim J.Y."/>
            <person name="Park J.H."/>
            <person name="Huh J.H."/>
            <person name="Kim J.S."/>
            <person name="Kim B.D."/>
            <person name="Cohen O."/>
            <person name="Paran I."/>
            <person name="Suh M.C."/>
            <person name="Lee S.B."/>
            <person name="Kim Y.K."/>
            <person name="Shin Y."/>
            <person name="Noh S.J."/>
            <person name="Park J."/>
            <person name="Seo Y.S."/>
            <person name="Kwon S.Y."/>
            <person name="Kim H.A."/>
            <person name="Park J.M."/>
            <person name="Kim H.J."/>
            <person name="Choi S.B."/>
            <person name="Bosland P.W."/>
            <person name="Reeves G."/>
            <person name="Jo S.H."/>
            <person name="Lee B.W."/>
            <person name="Cho H.T."/>
            <person name="Choi H.S."/>
            <person name="Lee M.S."/>
            <person name="Yu Y."/>
            <person name="Do Choi Y."/>
            <person name="Park B.S."/>
            <person name="van Deynze A."/>
            <person name="Ashrafi H."/>
            <person name="Hill T."/>
            <person name="Kim W.T."/>
            <person name="Pai H.S."/>
            <person name="Ahn H.K."/>
            <person name="Yeam I."/>
            <person name="Giovannoni J.J."/>
            <person name="Rose J.K."/>
            <person name="Sorensen I."/>
            <person name="Lee S.J."/>
            <person name="Kim R.W."/>
            <person name="Choi I.Y."/>
            <person name="Choi B.S."/>
            <person name="Lim J.S."/>
            <person name="Lee Y.H."/>
            <person name="Choi D."/>
        </authorList>
    </citation>
    <scope>NUCLEOTIDE SEQUENCE [LARGE SCALE GENOMIC DNA]</scope>
    <source>
        <strain evidence="2">cv. CM334</strain>
    </source>
</reference>
<dbReference type="Proteomes" id="UP000222542">
    <property type="component" value="Unassembled WGS sequence"/>
</dbReference>
<proteinExistence type="predicted"/>
<dbReference type="EMBL" id="AYRZ02000006">
    <property type="protein sequence ID" value="PHT77951.1"/>
    <property type="molecule type" value="Genomic_DNA"/>
</dbReference>
<accession>A0A2G2Z7S0</accession>
<sequence length="156" mass="17653">MNINKKLQQVNKEEELIEATRRFRSLVGGLIYLTHTRPNIAFSVGVASKFMQQPSKVHYGEAKRILWYIAGTLNFDIWYSSTNNFILCGYTDSDYEISLDDKQSVLANVFTLDSVVVTWSSKKQATITLSTSEDEYIAATSAACQAIWLRRVLGDL</sequence>
<dbReference type="PANTHER" id="PTHR11439">
    <property type="entry name" value="GAG-POL-RELATED RETROTRANSPOSON"/>
    <property type="match status" value="1"/>
</dbReference>
<organism evidence="1 2">
    <name type="scientific">Capsicum annuum</name>
    <name type="common">Capsicum pepper</name>
    <dbReference type="NCBI Taxonomy" id="4072"/>
    <lineage>
        <taxon>Eukaryota</taxon>
        <taxon>Viridiplantae</taxon>
        <taxon>Streptophyta</taxon>
        <taxon>Embryophyta</taxon>
        <taxon>Tracheophyta</taxon>
        <taxon>Spermatophyta</taxon>
        <taxon>Magnoliopsida</taxon>
        <taxon>eudicotyledons</taxon>
        <taxon>Gunneridae</taxon>
        <taxon>Pentapetalae</taxon>
        <taxon>asterids</taxon>
        <taxon>lamiids</taxon>
        <taxon>Solanales</taxon>
        <taxon>Solanaceae</taxon>
        <taxon>Solanoideae</taxon>
        <taxon>Capsiceae</taxon>
        <taxon>Capsicum</taxon>
    </lineage>
</organism>
<evidence type="ECO:0000313" key="2">
    <source>
        <dbReference type="Proteomes" id="UP000222542"/>
    </source>
</evidence>
<comment type="caution">
    <text evidence="1">The sequence shown here is derived from an EMBL/GenBank/DDBJ whole genome shotgun (WGS) entry which is preliminary data.</text>
</comment>
<name>A0A2G2Z7S0_CAPAN</name>
<dbReference type="AlphaFoldDB" id="A0A2G2Z7S0"/>
<reference evidence="1 2" key="2">
    <citation type="journal article" date="2017" name="Genome Biol.">
        <title>New reference genome sequences of hot pepper reveal the massive evolution of plant disease-resistance genes by retroduplication.</title>
        <authorList>
            <person name="Kim S."/>
            <person name="Park J."/>
            <person name="Yeom S.I."/>
            <person name="Kim Y.M."/>
            <person name="Seo E."/>
            <person name="Kim K.T."/>
            <person name="Kim M.S."/>
            <person name="Lee J.M."/>
            <person name="Cheong K."/>
            <person name="Shin H.S."/>
            <person name="Kim S.B."/>
            <person name="Han K."/>
            <person name="Lee J."/>
            <person name="Park M."/>
            <person name="Lee H.A."/>
            <person name="Lee H.Y."/>
            <person name="Lee Y."/>
            <person name="Oh S."/>
            <person name="Lee J.H."/>
            <person name="Choi E."/>
            <person name="Choi E."/>
            <person name="Lee S.E."/>
            <person name="Jeon J."/>
            <person name="Kim H."/>
            <person name="Choi G."/>
            <person name="Song H."/>
            <person name="Lee J."/>
            <person name="Lee S.C."/>
            <person name="Kwon J.K."/>
            <person name="Lee H.Y."/>
            <person name="Koo N."/>
            <person name="Hong Y."/>
            <person name="Kim R.W."/>
            <person name="Kang W.H."/>
            <person name="Huh J.H."/>
            <person name="Kang B.C."/>
            <person name="Yang T.J."/>
            <person name="Lee Y.H."/>
            <person name="Bennetzen J.L."/>
            <person name="Choi D."/>
        </authorList>
    </citation>
    <scope>NUCLEOTIDE SEQUENCE [LARGE SCALE GENOMIC DNA]</scope>
    <source>
        <strain evidence="2">cv. CM334</strain>
    </source>
</reference>
<gene>
    <name evidence="1" type="ORF">T459_16003</name>
</gene>
<keyword evidence="2" id="KW-1185">Reference proteome</keyword>
<dbReference type="Gramene" id="PHT77951">
    <property type="protein sequence ID" value="PHT77951"/>
    <property type="gene ID" value="T459_16003"/>
</dbReference>
<protein>
    <recommendedName>
        <fullName evidence="3">Retrovirus-related Pol polyprotein from transposon TNT 1-94</fullName>
    </recommendedName>
</protein>
<dbReference type="PANTHER" id="PTHR11439:SF463">
    <property type="entry name" value="REVERSE TRANSCRIPTASE TY1_COPIA-TYPE DOMAIN-CONTAINING PROTEIN"/>
    <property type="match status" value="1"/>
</dbReference>
<dbReference type="STRING" id="4072.A0A2G2Z7S0"/>
<dbReference type="CDD" id="cd09272">
    <property type="entry name" value="RNase_HI_RT_Ty1"/>
    <property type="match status" value="1"/>
</dbReference>